<dbReference type="SUPFAM" id="SSF116734">
    <property type="entry name" value="DNA methylase specificity domain"/>
    <property type="match status" value="2"/>
</dbReference>
<evidence type="ECO:0000256" key="1">
    <source>
        <dbReference type="ARBA" id="ARBA00010923"/>
    </source>
</evidence>
<organism evidence="5 6">
    <name type="scientific">Nonomuraea marmarensis</name>
    <dbReference type="NCBI Taxonomy" id="3351344"/>
    <lineage>
        <taxon>Bacteria</taxon>
        <taxon>Bacillati</taxon>
        <taxon>Actinomycetota</taxon>
        <taxon>Actinomycetes</taxon>
        <taxon>Streptosporangiales</taxon>
        <taxon>Streptosporangiaceae</taxon>
        <taxon>Nonomuraea</taxon>
    </lineage>
</organism>
<dbReference type="Pfam" id="PF01420">
    <property type="entry name" value="Methylase_S"/>
    <property type="match status" value="1"/>
</dbReference>
<keyword evidence="5" id="KW-0255">Endonuclease</keyword>
<dbReference type="Proteomes" id="UP001603978">
    <property type="component" value="Unassembled WGS sequence"/>
</dbReference>
<dbReference type="EC" id="3.1.21.-" evidence="5"/>
<keyword evidence="2" id="KW-0680">Restriction system</keyword>
<evidence type="ECO:0000313" key="6">
    <source>
        <dbReference type="Proteomes" id="UP001603978"/>
    </source>
</evidence>
<evidence type="ECO:0000259" key="4">
    <source>
        <dbReference type="Pfam" id="PF01420"/>
    </source>
</evidence>
<keyword evidence="3" id="KW-0238">DNA-binding</keyword>
<dbReference type="GO" id="GO:0004519">
    <property type="term" value="F:endonuclease activity"/>
    <property type="evidence" value="ECO:0007669"/>
    <property type="project" value="UniProtKB-KW"/>
</dbReference>
<gene>
    <name evidence="5" type="ORF">ACFLIM_49580</name>
</gene>
<keyword evidence="6" id="KW-1185">Reference proteome</keyword>
<dbReference type="InterPro" id="IPR000055">
    <property type="entry name" value="Restrct_endonuc_typeI_TRD"/>
</dbReference>
<dbReference type="InterPro" id="IPR052021">
    <property type="entry name" value="Type-I_RS_S_subunit"/>
</dbReference>
<feature type="domain" description="Type I restriction modification DNA specificity" evidence="4">
    <location>
        <begin position="60"/>
        <end position="186"/>
    </location>
</feature>
<keyword evidence="5" id="KW-0540">Nuclease</keyword>
<proteinExistence type="inferred from homology"/>
<sequence>MTKWPIVEYGTLAASDRSAFSMGPFGSKLTQQDYIASGVPLTRGVNLSRGIFHDADFVFISPEKADEVKAANVGPGDLIFTHRGTIGQVSMIPRNPRFERYVVCSSQVKTRLDPSKAIPEYYYYWFRSPEGQRSILANSSTVGVPGIATPLTSIKHLRVPHPSIRDQIKIAAVLGALDDKIVINDRIARTEEEILRAGFDALQIDVEPATLADGIRACDLVHFNPRVRTPKEDAPYLEMASLPTDYARVSSWTRRLPKSGTKFVNGDTVMARITPCLENGKTAYIDFLEEGEVAIGSTEFIVMRARAGYPSHLPYFLARSPRFRDQAIRNMVGSSGRQRVAASSLEDFPLSRPVDGTIASFGNEAASFFAHMKSLDREATVLAELRDTLLPKLMSGEIKVRDVEKVVEGAL</sequence>
<dbReference type="CDD" id="cd17260">
    <property type="entry name" value="RMtype1_S_EcoEI-TRD1-CR1_like"/>
    <property type="match status" value="1"/>
</dbReference>
<dbReference type="PANTHER" id="PTHR30408">
    <property type="entry name" value="TYPE-1 RESTRICTION ENZYME ECOKI SPECIFICITY PROTEIN"/>
    <property type="match status" value="1"/>
</dbReference>
<comment type="similarity">
    <text evidence="1">Belongs to the type-I restriction system S methylase family.</text>
</comment>
<accession>A0ABW7AUX6</accession>
<dbReference type="EMBL" id="JBICRM010000079">
    <property type="protein sequence ID" value="MFG1711231.1"/>
    <property type="molecule type" value="Genomic_DNA"/>
</dbReference>
<evidence type="ECO:0000256" key="3">
    <source>
        <dbReference type="ARBA" id="ARBA00023125"/>
    </source>
</evidence>
<dbReference type="InterPro" id="IPR044946">
    <property type="entry name" value="Restrct_endonuc_typeI_TRD_sf"/>
</dbReference>
<dbReference type="Gene3D" id="3.90.220.20">
    <property type="entry name" value="DNA methylase specificity domains"/>
    <property type="match status" value="2"/>
</dbReference>
<dbReference type="GO" id="GO:0016787">
    <property type="term" value="F:hydrolase activity"/>
    <property type="evidence" value="ECO:0007669"/>
    <property type="project" value="UniProtKB-KW"/>
</dbReference>
<dbReference type="RefSeq" id="WP_393177809.1">
    <property type="nucleotide sequence ID" value="NZ_JBICRM010000079.1"/>
</dbReference>
<evidence type="ECO:0000313" key="5">
    <source>
        <dbReference type="EMBL" id="MFG1711231.1"/>
    </source>
</evidence>
<reference evidence="5 6" key="1">
    <citation type="submission" date="2024-10" db="EMBL/GenBank/DDBJ databases">
        <authorList>
            <person name="Topkara A.R."/>
            <person name="Saygin H."/>
        </authorList>
    </citation>
    <scope>NUCLEOTIDE SEQUENCE [LARGE SCALE GENOMIC DNA]</scope>
    <source>
        <strain evidence="5 6">M3C6</strain>
    </source>
</reference>
<name>A0ABW7AUX6_9ACTN</name>
<protein>
    <submittedName>
        <fullName evidence="5">Restriction endonuclease subunit S</fullName>
        <ecNumber evidence="5">3.1.21.-</ecNumber>
    </submittedName>
</protein>
<comment type="caution">
    <text evidence="5">The sequence shown here is derived from an EMBL/GenBank/DDBJ whole genome shotgun (WGS) entry which is preliminary data.</text>
</comment>
<keyword evidence="5" id="KW-0378">Hydrolase</keyword>
<evidence type="ECO:0000256" key="2">
    <source>
        <dbReference type="ARBA" id="ARBA00022747"/>
    </source>
</evidence>
<dbReference type="PANTHER" id="PTHR30408:SF13">
    <property type="entry name" value="TYPE I RESTRICTION ENZYME HINDI SPECIFICITY SUBUNIT"/>
    <property type="match status" value="1"/>
</dbReference>